<evidence type="ECO:0000313" key="4">
    <source>
        <dbReference type="Proteomes" id="UP000243900"/>
    </source>
</evidence>
<evidence type="ECO:0000256" key="2">
    <source>
        <dbReference type="RuleBase" id="RU003860"/>
    </source>
</evidence>
<dbReference type="AlphaFoldDB" id="A0A2P6AV90"/>
<dbReference type="InterPro" id="IPR050961">
    <property type="entry name" value="BolA/IbaG_stress_morph_reg"/>
</dbReference>
<dbReference type="Proteomes" id="UP000243900">
    <property type="component" value="Unassembled WGS sequence"/>
</dbReference>
<reference evidence="4" key="1">
    <citation type="submission" date="2018-02" db="EMBL/GenBank/DDBJ databases">
        <title>Genome sequencing of Solimonas sp. HR-BB.</title>
        <authorList>
            <person name="Lee Y."/>
            <person name="Jeon C.O."/>
        </authorList>
    </citation>
    <scope>NUCLEOTIDE SEQUENCE [LARGE SCALE GENOMIC DNA]</scope>
    <source>
        <strain evidence="4">HR-E</strain>
    </source>
</reference>
<evidence type="ECO:0000313" key="3">
    <source>
        <dbReference type="EMBL" id="PQA52129.1"/>
    </source>
</evidence>
<dbReference type="PIRSF" id="PIRSF003113">
    <property type="entry name" value="BolA"/>
    <property type="match status" value="1"/>
</dbReference>
<sequence length="83" mass="8980">MNAAEIQNLLSSAIADAAHIAVEGDGGKFNVTIVHPAFETLRPVAKQQMVYGPLQPHIASGAIHAVSMRTLTPEEWRKMKLFG</sequence>
<gene>
    <name evidence="3" type="ORF">C5O18_00600</name>
</gene>
<evidence type="ECO:0008006" key="5">
    <source>
        <dbReference type="Google" id="ProtNLM"/>
    </source>
</evidence>
<dbReference type="SUPFAM" id="SSF82657">
    <property type="entry name" value="BolA-like"/>
    <property type="match status" value="1"/>
</dbReference>
<dbReference type="Pfam" id="PF01722">
    <property type="entry name" value="BolA"/>
    <property type="match status" value="1"/>
</dbReference>
<dbReference type="InterPro" id="IPR002634">
    <property type="entry name" value="BolA"/>
</dbReference>
<dbReference type="PANTHER" id="PTHR46229:SF2">
    <property type="entry name" value="BOLA-LIKE PROTEIN 1"/>
    <property type="match status" value="1"/>
</dbReference>
<comment type="caution">
    <text evidence="3">The sequence shown here is derived from an EMBL/GenBank/DDBJ whole genome shotgun (WGS) entry which is preliminary data.</text>
</comment>
<accession>A0A2P6AV90</accession>
<organism evidence="3 4">
    <name type="scientific">Amnimonas aquatica</name>
    <dbReference type="NCBI Taxonomy" id="2094561"/>
    <lineage>
        <taxon>Bacteria</taxon>
        <taxon>Pseudomonadati</taxon>
        <taxon>Pseudomonadota</taxon>
        <taxon>Gammaproteobacteria</taxon>
        <taxon>Moraxellales</taxon>
        <taxon>Moraxellaceae</taxon>
        <taxon>Amnimonas</taxon>
    </lineage>
</organism>
<name>A0A2P6AV90_9GAMM</name>
<dbReference type="EMBL" id="PTQZ01000005">
    <property type="protein sequence ID" value="PQA52129.1"/>
    <property type="molecule type" value="Genomic_DNA"/>
</dbReference>
<evidence type="ECO:0000256" key="1">
    <source>
        <dbReference type="ARBA" id="ARBA00005578"/>
    </source>
</evidence>
<dbReference type="InterPro" id="IPR036065">
    <property type="entry name" value="BolA-like_sf"/>
</dbReference>
<dbReference type="Gene3D" id="3.30.300.90">
    <property type="entry name" value="BolA-like"/>
    <property type="match status" value="1"/>
</dbReference>
<dbReference type="OrthoDB" id="9812890at2"/>
<dbReference type="RefSeq" id="WP_105190950.1">
    <property type="nucleotide sequence ID" value="NZ_PTQZ01000005.1"/>
</dbReference>
<proteinExistence type="inferred from homology"/>
<protein>
    <recommendedName>
        <fullName evidence="5">Cell division protein BolA</fullName>
    </recommendedName>
</protein>
<dbReference type="PANTHER" id="PTHR46229">
    <property type="entry name" value="BOLA TRANSCRIPTION REGULATOR"/>
    <property type="match status" value="1"/>
</dbReference>
<keyword evidence="4" id="KW-1185">Reference proteome</keyword>
<comment type="similarity">
    <text evidence="1 2">Belongs to the BolA/IbaG family.</text>
</comment>